<keyword evidence="2" id="KW-1133">Transmembrane helix</keyword>
<keyword evidence="4" id="KW-1185">Reference proteome</keyword>
<feature type="transmembrane region" description="Helical" evidence="2">
    <location>
        <begin position="63"/>
        <end position="83"/>
    </location>
</feature>
<feature type="transmembrane region" description="Helical" evidence="2">
    <location>
        <begin position="12"/>
        <end position="31"/>
    </location>
</feature>
<evidence type="ECO:0000256" key="1">
    <source>
        <dbReference type="SAM" id="MobiDB-lite"/>
    </source>
</evidence>
<dbReference type="eggNOG" id="COG0681">
    <property type="taxonomic scope" value="Bacteria"/>
</dbReference>
<evidence type="ECO:0000313" key="3">
    <source>
        <dbReference type="EMBL" id="EIM56967.1"/>
    </source>
</evidence>
<protein>
    <submittedName>
        <fullName evidence="3">Uncharacterized protein</fullName>
    </submittedName>
</protein>
<accession>I5AT44</accession>
<keyword evidence="2" id="KW-0812">Transmembrane</keyword>
<gene>
    <name evidence="3" type="ORF">EubceDRAFT1_1150</name>
</gene>
<reference evidence="3 4" key="2">
    <citation type="submission" date="2012-02" db="EMBL/GenBank/DDBJ databases">
        <title>Improved High-Quality Draft sequence of Eubacterium cellulosolvens 6.</title>
        <authorList>
            <consortium name="US DOE Joint Genome Institute"/>
            <person name="Lucas S."/>
            <person name="Han J."/>
            <person name="Lapidus A."/>
            <person name="Cheng J.-F."/>
            <person name="Goodwin L."/>
            <person name="Pitluck S."/>
            <person name="Peters L."/>
            <person name="Mikhailova N."/>
            <person name="Gu W."/>
            <person name="Detter J.C."/>
            <person name="Han C."/>
            <person name="Tapia R."/>
            <person name="Land M."/>
            <person name="Hauser L."/>
            <person name="Kyrpides N."/>
            <person name="Ivanova N."/>
            <person name="Pagani I."/>
            <person name="Johnson E."/>
            <person name="Mukhopadhyay B."/>
            <person name="Anderson I."/>
            <person name="Woyke T."/>
        </authorList>
    </citation>
    <scope>NUCLEOTIDE SEQUENCE [LARGE SCALE GENOMIC DNA]</scope>
    <source>
        <strain evidence="3 4">6</strain>
    </source>
</reference>
<keyword evidence="2" id="KW-0472">Membrane</keyword>
<evidence type="ECO:0000256" key="2">
    <source>
        <dbReference type="SAM" id="Phobius"/>
    </source>
</evidence>
<reference evidence="3 4" key="1">
    <citation type="submission" date="2010-08" db="EMBL/GenBank/DDBJ databases">
        <authorList>
            <consortium name="US DOE Joint Genome Institute (JGI-PGF)"/>
            <person name="Lucas S."/>
            <person name="Copeland A."/>
            <person name="Lapidus A."/>
            <person name="Cheng J.-F."/>
            <person name="Bruce D."/>
            <person name="Goodwin L."/>
            <person name="Pitluck S."/>
            <person name="Land M.L."/>
            <person name="Hauser L."/>
            <person name="Chang Y.-J."/>
            <person name="Anderson I.J."/>
            <person name="Johnson E."/>
            <person name="Mulhopadhyay B."/>
            <person name="Kyrpides N."/>
            <person name="Woyke T.J."/>
        </authorList>
    </citation>
    <scope>NUCLEOTIDE SEQUENCE [LARGE SCALE GENOMIC DNA]</scope>
    <source>
        <strain evidence="3 4">6</strain>
    </source>
</reference>
<feature type="transmembrane region" description="Helical" evidence="2">
    <location>
        <begin position="95"/>
        <end position="113"/>
    </location>
</feature>
<dbReference type="STRING" id="633697.EubceDRAFT1_1150"/>
<dbReference type="Proteomes" id="UP000005753">
    <property type="component" value="Chromosome"/>
</dbReference>
<feature type="region of interest" description="Disordered" evidence="1">
    <location>
        <begin position="173"/>
        <end position="228"/>
    </location>
</feature>
<name>I5AT44_EUBC6</name>
<sequence>MEYSYYYTTEISPAFGAGFLLVSVLAIIAWWKLFQKAGEPGWAAIVPFYNLYEIFKITWGNGIFFLLLLIPIANFVILIITWVKLAKAYGKGGGFACGLIFLNFIFLLILAFSDAQYVGPDGQGSYNPNGYNPNGYNPNMQGGYGQGGYNPNMQGGYGQGGYNPNMQGGYNQNGYNPGMQGGYNPNAQGGYDPNGYNQNGYNPQGGYNQNGYDPNGYNQNGNYPNGMQ</sequence>
<dbReference type="Pfam" id="PF18936">
    <property type="entry name" value="DUF5684"/>
    <property type="match status" value="1"/>
</dbReference>
<dbReference type="AlphaFoldDB" id="I5AT44"/>
<organism evidence="3 4">
    <name type="scientific">Eubacterium cellulosolvens (strain ATCC 43171 / JCM 9499 / 6)</name>
    <name type="common">Cillobacterium cellulosolvens</name>
    <dbReference type="NCBI Taxonomy" id="633697"/>
    <lineage>
        <taxon>Bacteria</taxon>
        <taxon>Bacillati</taxon>
        <taxon>Bacillota</taxon>
        <taxon>Clostridia</taxon>
        <taxon>Eubacteriales</taxon>
        <taxon>Eubacteriaceae</taxon>
        <taxon>Eubacterium</taxon>
    </lineage>
</organism>
<dbReference type="InterPro" id="IPR043739">
    <property type="entry name" value="DUF5684"/>
</dbReference>
<dbReference type="EMBL" id="CM001487">
    <property type="protein sequence ID" value="EIM56967.1"/>
    <property type="molecule type" value="Genomic_DNA"/>
</dbReference>
<dbReference type="HOGENOM" id="CLU_1213309_0_0_9"/>
<evidence type="ECO:0000313" key="4">
    <source>
        <dbReference type="Proteomes" id="UP000005753"/>
    </source>
</evidence>
<proteinExistence type="predicted"/>